<feature type="region of interest" description="Disordered" evidence="4">
    <location>
        <begin position="135"/>
        <end position="237"/>
    </location>
</feature>
<keyword evidence="7" id="KW-1185">Reference proteome</keyword>
<dbReference type="eggNOG" id="ENOG502S95N">
    <property type="taxonomic scope" value="Eukaryota"/>
</dbReference>
<proteinExistence type="predicted"/>
<dbReference type="Gene3D" id="6.10.140.2220">
    <property type="match status" value="1"/>
</dbReference>
<dbReference type="OrthoDB" id="74807at2759"/>
<protein>
    <recommendedName>
        <fullName evidence="5">HIT-type domain-containing protein</fullName>
    </recommendedName>
</protein>
<organism evidence="6 7">
    <name type="scientific">Leishmania panamensis</name>
    <dbReference type="NCBI Taxonomy" id="5679"/>
    <lineage>
        <taxon>Eukaryota</taxon>
        <taxon>Discoba</taxon>
        <taxon>Euglenozoa</taxon>
        <taxon>Kinetoplastea</taxon>
        <taxon>Metakinetoplastina</taxon>
        <taxon>Trypanosomatida</taxon>
        <taxon>Trypanosomatidae</taxon>
        <taxon>Leishmaniinae</taxon>
        <taxon>Leishmania</taxon>
        <taxon>Leishmania guyanensis species complex</taxon>
    </lineage>
</organism>
<dbReference type="VEuPathDB" id="TriTrypDB:LPMP_110990"/>
<evidence type="ECO:0000256" key="3">
    <source>
        <dbReference type="ARBA" id="ARBA00022833"/>
    </source>
</evidence>
<accession>A0A088RK49</accession>
<dbReference type="Proteomes" id="UP000063063">
    <property type="component" value="Chromosome 11"/>
</dbReference>
<evidence type="ECO:0000313" key="6">
    <source>
        <dbReference type="EMBL" id="AIN96293.1"/>
    </source>
</evidence>
<dbReference type="GO" id="GO:0006338">
    <property type="term" value="P:chromatin remodeling"/>
    <property type="evidence" value="ECO:0007669"/>
    <property type="project" value="InterPro"/>
</dbReference>
<gene>
    <name evidence="6" type="ORF">LPMP_110990</name>
</gene>
<keyword evidence="2" id="KW-0863">Zinc-finger</keyword>
<feature type="region of interest" description="Disordered" evidence="4">
    <location>
        <begin position="401"/>
        <end position="424"/>
    </location>
</feature>
<dbReference type="GO" id="GO:0008270">
    <property type="term" value="F:zinc ion binding"/>
    <property type="evidence" value="ECO:0007669"/>
    <property type="project" value="UniProtKB-KW"/>
</dbReference>
<dbReference type="CDD" id="cd21437">
    <property type="entry name" value="zf-HIT_ZNHIT1_like"/>
    <property type="match status" value="1"/>
</dbReference>
<evidence type="ECO:0000256" key="2">
    <source>
        <dbReference type="ARBA" id="ARBA00022771"/>
    </source>
</evidence>
<dbReference type="GeneID" id="22572964"/>
<feature type="domain" description="HIT-type" evidence="5">
    <location>
        <begin position="442"/>
        <end position="470"/>
    </location>
</feature>
<name>A0A088RK49_LEIPA</name>
<dbReference type="PANTHER" id="PTHR13093">
    <property type="entry name" value="ZINC FINGER HIT DOMAIN CONTAINING PROTEIN 1"/>
    <property type="match status" value="1"/>
</dbReference>
<sequence length="483" mass="51196">MNRACSGGRSAAQLQRLARLSDDNAFMDVEALLKRIGGEGAWEGTAGDGGGTFDGTASPIIGLPCSSGGGSAFGATAAAAGSRRGQARKGTRASEDALLKGARIPLTASLQDQHKAYLESVRAAAKEWEMSWVGSGDDESAASSVDEDGKGVGSSKGVQAAERHGFGLKARRGGPPAKLTSEEALSPTSTPSSGPSSKLVTVTSVRRSLADGTGVPRKRPRGAQRASCDTAETEAERNVDNAVHLARPDPCSSLIAKLKAELRLVRQWERTMLECPPQIINGVLSPESRAPWVQATSTSRKADAATSSGEAKYIDDDDDTEVLPYPLLQVYCLCPSYEALTAGPVHRRDVVRCATTEESQGHEGKPRRSLALTSPMPAEAFTRIVHVAGFTFAVPGHAFAQRKRRGRRNQKSSSYAGGLASGGQVDFMDPGSEDAVQGERQHHLCSVCMLPASYRCLRCRTALFCSIDCHVLHDATRCLKFTV</sequence>
<evidence type="ECO:0000256" key="1">
    <source>
        <dbReference type="ARBA" id="ARBA00022723"/>
    </source>
</evidence>
<dbReference type="GO" id="GO:0005634">
    <property type="term" value="C:nucleus"/>
    <property type="evidence" value="ECO:0007669"/>
    <property type="project" value="UniProtKB-ARBA"/>
</dbReference>
<dbReference type="EMBL" id="CP009380">
    <property type="protein sequence ID" value="AIN96293.1"/>
    <property type="molecule type" value="Genomic_DNA"/>
</dbReference>
<dbReference type="RefSeq" id="XP_010696946.1">
    <property type="nucleotide sequence ID" value="XM_010698644.1"/>
</dbReference>
<feature type="compositionally biased region" description="Low complexity" evidence="4">
    <location>
        <begin position="186"/>
        <end position="197"/>
    </location>
</feature>
<feature type="compositionally biased region" description="Basic residues" evidence="4">
    <location>
        <begin position="401"/>
        <end position="410"/>
    </location>
</feature>
<dbReference type="AlphaFoldDB" id="A0A088RK49"/>
<evidence type="ECO:0000313" key="7">
    <source>
        <dbReference type="Proteomes" id="UP000063063"/>
    </source>
</evidence>
<dbReference type="KEGG" id="lpan:LPMP_110990"/>
<evidence type="ECO:0000259" key="5">
    <source>
        <dbReference type="Pfam" id="PF04438"/>
    </source>
</evidence>
<dbReference type="InterPro" id="IPR039723">
    <property type="entry name" value="Vps71/ZNHIT1"/>
</dbReference>
<dbReference type="VEuPathDB" id="TriTrypDB:LPAL13_110013700"/>
<keyword evidence="1" id="KW-0479">Metal-binding</keyword>
<evidence type="ECO:0000256" key="4">
    <source>
        <dbReference type="SAM" id="MobiDB-lite"/>
    </source>
</evidence>
<dbReference type="Pfam" id="PF04438">
    <property type="entry name" value="zf-HIT"/>
    <property type="match status" value="1"/>
</dbReference>
<keyword evidence="3" id="KW-0862">Zinc</keyword>
<dbReference type="InterPro" id="IPR007529">
    <property type="entry name" value="Znf_HIT"/>
</dbReference>
<reference evidence="6 7" key="1">
    <citation type="journal article" date="2015" name="Sci. Rep.">
        <title>The genome of Leishmania panamensis: insights into genomics of the L. (Viannia) subgenus.</title>
        <authorList>
            <person name="Llanes A."/>
            <person name="Restrepo C.M."/>
            <person name="Vecchio G.D."/>
            <person name="Anguizola F.J."/>
            <person name="Lleonart R."/>
        </authorList>
    </citation>
    <scope>NUCLEOTIDE SEQUENCE [LARGE SCALE GENOMIC DNA]</scope>
    <source>
        <strain evidence="6 7">MHOM/PA/94/PSC-1</strain>
    </source>
</reference>